<dbReference type="InterPro" id="IPR014729">
    <property type="entry name" value="Rossmann-like_a/b/a_fold"/>
</dbReference>
<evidence type="ECO:0000256" key="2">
    <source>
        <dbReference type="ARBA" id="ARBA00013164"/>
    </source>
</evidence>
<dbReference type="GO" id="GO:0005524">
    <property type="term" value="F:ATP binding"/>
    <property type="evidence" value="ECO:0007669"/>
    <property type="project" value="UniProtKB-KW"/>
</dbReference>
<evidence type="ECO:0000256" key="6">
    <source>
        <dbReference type="ARBA" id="ARBA00022917"/>
    </source>
</evidence>
<organism evidence="8 9">
    <name type="scientific">Populus deltoides</name>
    <name type="common">Eastern poplar</name>
    <name type="synonym">Eastern cottonwood</name>
    <dbReference type="NCBI Taxonomy" id="3696"/>
    <lineage>
        <taxon>Eukaryota</taxon>
        <taxon>Viridiplantae</taxon>
        <taxon>Streptophyta</taxon>
        <taxon>Embryophyta</taxon>
        <taxon>Tracheophyta</taxon>
        <taxon>Spermatophyta</taxon>
        <taxon>Magnoliopsida</taxon>
        <taxon>eudicotyledons</taxon>
        <taxon>Gunneridae</taxon>
        <taxon>Pentapetalae</taxon>
        <taxon>rosids</taxon>
        <taxon>fabids</taxon>
        <taxon>Malpighiales</taxon>
        <taxon>Salicaceae</taxon>
        <taxon>Saliceae</taxon>
        <taxon>Populus</taxon>
    </lineage>
</organism>
<dbReference type="AlphaFoldDB" id="A0A8T2XMU6"/>
<dbReference type="GO" id="GO:0005829">
    <property type="term" value="C:cytosol"/>
    <property type="evidence" value="ECO:0007669"/>
    <property type="project" value="TreeGrafter"/>
</dbReference>
<dbReference type="Gene3D" id="3.40.50.620">
    <property type="entry name" value="HUPs"/>
    <property type="match status" value="1"/>
</dbReference>
<protein>
    <recommendedName>
        <fullName evidence="2">leucine--tRNA ligase</fullName>
        <ecNumber evidence="2">6.1.1.4</ecNumber>
    </recommendedName>
</protein>
<evidence type="ECO:0000256" key="7">
    <source>
        <dbReference type="ARBA" id="ARBA00023146"/>
    </source>
</evidence>
<keyword evidence="9" id="KW-1185">Reference proteome</keyword>
<keyword evidence="5" id="KW-0067">ATP-binding</keyword>
<feature type="non-terminal residue" evidence="8">
    <location>
        <position position="68"/>
    </location>
</feature>
<evidence type="ECO:0000256" key="5">
    <source>
        <dbReference type="ARBA" id="ARBA00022840"/>
    </source>
</evidence>
<evidence type="ECO:0000313" key="9">
    <source>
        <dbReference type="Proteomes" id="UP000807159"/>
    </source>
</evidence>
<dbReference type="GO" id="GO:0004823">
    <property type="term" value="F:leucine-tRNA ligase activity"/>
    <property type="evidence" value="ECO:0007669"/>
    <property type="project" value="UniProtKB-EC"/>
</dbReference>
<proteinExistence type="inferred from homology"/>
<keyword evidence="6" id="KW-0648">Protein biosynthesis</keyword>
<dbReference type="InterPro" id="IPR002302">
    <property type="entry name" value="Leu-tRNA-ligase"/>
</dbReference>
<gene>
    <name evidence="8" type="ORF">H0E87_020183</name>
</gene>
<dbReference type="GO" id="GO:0006429">
    <property type="term" value="P:leucyl-tRNA aminoacylation"/>
    <property type="evidence" value="ECO:0007669"/>
    <property type="project" value="InterPro"/>
</dbReference>
<evidence type="ECO:0000256" key="1">
    <source>
        <dbReference type="ARBA" id="ARBA00005594"/>
    </source>
</evidence>
<sequence length="68" mass="7504">AEVPVNWCPALGTVLANEEVVDGVSGVGSPSYQKVSLFITKQPMRQWMLKITAYADRLLEDLDDPRLA</sequence>
<keyword evidence="7" id="KW-0030">Aminoacyl-tRNA synthetase</keyword>
<comment type="similarity">
    <text evidence="1">Belongs to the class-I aminoacyl-tRNA synthetase family.</text>
</comment>
<comment type="caution">
    <text evidence="8">The sequence shown here is derived from an EMBL/GenBank/DDBJ whole genome shotgun (WGS) entry which is preliminary data.</text>
</comment>
<dbReference type="PANTHER" id="PTHR43740:SF2">
    <property type="entry name" value="LEUCINE--TRNA LIGASE, MITOCHONDRIAL"/>
    <property type="match status" value="1"/>
</dbReference>
<dbReference type="SUPFAM" id="SSF52374">
    <property type="entry name" value="Nucleotidylyl transferase"/>
    <property type="match status" value="1"/>
</dbReference>
<dbReference type="Proteomes" id="UP000807159">
    <property type="component" value="Chromosome 11"/>
</dbReference>
<dbReference type="PANTHER" id="PTHR43740">
    <property type="entry name" value="LEUCYL-TRNA SYNTHETASE"/>
    <property type="match status" value="1"/>
</dbReference>
<reference evidence="8" key="1">
    <citation type="journal article" date="2021" name="J. Hered.">
        <title>Genome Assembly of Salicaceae Populus deltoides (Eastern Cottonwood) I-69 Based on Nanopore Sequencing and Hi-C Technologies.</title>
        <authorList>
            <person name="Bai S."/>
            <person name="Wu H."/>
            <person name="Zhang J."/>
            <person name="Pan Z."/>
            <person name="Zhao W."/>
            <person name="Li Z."/>
            <person name="Tong C."/>
        </authorList>
    </citation>
    <scope>NUCLEOTIDE SEQUENCE</scope>
    <source>
        <tissue evidence="8">Leaf</tissue>
    </source>
</reference>
<evidence type="ECO:0000256" key="3">
    <source>
        <dbReference type="ARBA" id="ARBA00022598"/>
    </source>
</evidence>
<accession>A0A8T2XMU6</accession>
<evidence type="ECO:0000256" key="4">
    <source>
        <dbReference type="ARBA" id="ARBA00022741"/>
    </source>
</evidence>
<keyword evidence="4" id="KW-0547">Nucleotide-binding</keyword>
<name>A0A8T2XMU6_POPDE</name>
<keyword evidence="3" id="KW-0436">Ligase</keyword>
<dbReference type="EMBL" id="JACEGQ020000011">
    <property type="protein sequence ID" value="KAH8493357.1"/>
    <property type="molecule type" value="Genomic_DNA"/>
</dbReference>
<dbReference type="EC" id="6.1.1.4" evidence="2"/>
<evidence type="ECO:0000313" key="8">
    <source>
        <dbReference type="EMBL" id="KAH8493357.1"/>
    </source>
</evidence>